<evidence type="ECO:0000313" key="1">
    <source>
        <dbReference type="EMBL" id="TGO07323.1"/>
    </source>
</evidence>
<dbReference type="Proteomes" id="UP000297777">
    <property type="component" value="Unassembled WGS sequence"/>
</dbReference>
<name>A0A4Z1E9T2_9HELO</name>
<comment type="caution">
    <text evidence="1">The sequence shown here is derived from an EMBL/GenBank/DDBJ whole genome shotgun (WGS) entry which is preliminary data.</text>
</comment>
<evidence type="ECO:0000313" key="2">
    <source>
        <dbReference type="Proteomes" id="UP000297777"/>
    </source>
</evidence>
<reference evidence="1 2" key="1">
    <citation type="submission" date="2017-12" db="EMBL/GenBank/DDBJ databases">
        <title>Comparative genomics of Botrytis spp.</title>
        <authorList>
            <person name="Valero-Jimenez C.A."/>
            <person name="Tapia P."/>
            <person name="Veloso J."/>
            <person name="Silva-Moreno E."/>
            <person name="Staats M."/>
            <person name="Valdes J.H."/>
            <person name="Van Kan J.A.L."/>
        </authorList>
    </citation>
    <scope>NUCLEOTIDE SEQUENCE [LARGE SCALE GENOMIC DNA]</scope>
    <source>
        <strain evidence="1 2">Bt9001</strain>
    </source>
</reference>
<keyword evidence="2" id="KW-1185">Reference proteome</keyword>
<gene>
    <name evidence="1" type="ORF">BTUL_0292g00090</name>
</gene>
<dbReference type="AlphaFoldDB" id="A0A4Z1E9T2"/>
<protein>
    <submittedName>
        <fullName evidence="1">Uncharacterized protein</fullName>
    </submittedName>
</protein>
<accession>A0A4Z1E9T2</accession>
<proteinExistence type="predicted"/>
<dbReference type="EMBL" id="PQXH01000290">
    <property type="protein sequence ID" value="TGO07323.1"/>
    <property type="molecule type" value="Genomic_DNA"/>
</dbReference>
<sequence length="115" mass="12909">MQLGPSRASNLRSRQISRSLCAGFLVSHENHKRLFKLPQERKNKIELAKQKLLPYKSQVAQCLNRAPQQSATTSGNLKQPWKSFMAAKYGDKGHKDVITETIRPKYQADDGSLGG</sequence>
<organism evidence="1 2">
    <name type="scientific">Botrytis tulipae</name>
    <dbReference type="NCBI Taxonomy" id="87230"/>
    <lineage>
        <taxon>Eukaryota</taxon>
        <taxon>Fungi</taxon>
        <taxon>Dikarya</taxon>
        <taxon>Ascomycota</taxon>
        <taxon>Pezizomycotina</taxon>
        <taxon>Leotiomycetes</taxon>
        <taxon>Helotiales</taxon>
        <taxon>Sclerotiniaceae</taxon>
        <taxon>Botrytis</taxon>
    </lineage>
</organism>